<name>A0ABX7T6T0_9SPHN</name>
<evidence type="ECO:0000256" key="1">
    <source>
        <dbReference type="SAM" id="Phobius"/>
    </source>
</evidence>
<keyword evidence="3" id="KW-1185">Reference proteome</keyword>
<evidence type="ECO:0008006" key="4">
    <source>
        <dbReference type="Google" id="ProtNLM"/>
    </source>
</evidence>
<gene>
    <name evidence="2" type="ORF">J4G78_07115</name>
</gene>
<sequence length="465" mass="52030">MMNREEYDKLMKPYSHDFSTLYEEVFGDRKRLQDILGGRSPCQSAVDRVALGLGENDKLKAITESNLMIQEQLGRISEIYRRGIVGDSISAGVMSHAEELAKIQDRIFPERVGLAAAAGLSDVVSKSLSGLENVGLDEDVLARIADSTSRLTRQIDRDLHLGTDKSLFGSMADFDKLFEDQMAPIRDAISGFAKPSSLGLAALTARDMVPRGAVAGIFKQITDPLALERDSFFENSLKGLQAFDRPDIEPDILANAIVKAHDEVEKSKMGGMGLEFAVAWMTFLMLLVTLWSAYMQREMWQMQDESSKANEKLNATVEQIKKSASGISSTLRQRAEDQRTVRYLHGDAALRIEPHKSAEVLRYIYPDQLIRVVDTKGHWAKVEILDYRTEKPERGWIARSQLRIKPVGLYHSRSASKLIVQEASAQKFDFDDQVSSMPSLRSTHMTTLNQHSSASMIKLRLMISA</sequence>
<accession>A0ABX7T6T0</accession>
<dbReference type="RefSeq" id="WP_207989647.1">
    <property type="nucleotide sequence ID" value="NZ_CP071794.1"/>
</dbReference>
<dbReference type="Proteomes" id="UP000663923">
    <property type="component" value="Chromosome"/>
</dbReference>
<reference evidence="2 3" key="1">
    <citation type="submission" date="2021-03" db="EMBL/GenBank/DDBJ databases">
        <title>Complete genome of Parasphingorhabdus_sp.JHSY0214.</title>
        <authorList>
            <person name="Yoo J.H."/>
            <person name="Bae J.W."/>
        </authorList>
    </citation>
    <scope>NUCLEOTIDE SEQUENCE [LARGE SCALE GENOMIC DNA]</scope>
    <source>
        <strain evidence="2 3">JHSY0214</strain>
    </source>
</reference>
<organism evidence="2 3">
    <name type="scientific">Parasphingorhabdus cellanae</name>
    <dbReference type="NCBI Taxonomy" id="2806553"/>
    <lineage>
        <taxon>Bacteria</taxon>
        <taxon>Pseudomonadati</taxon>
        <taxon>Pseudomonadota</taxon>
        <taxon>Alphaproteobacteria</taxon>
        <taxon>Sphingomonadales</taxon>
        <taxon>Sphingomonadaceae</taxon>
        <taxon>Parasphingorhabdus</taxon>
    </lineage>
</organism>
<evidence type="ECO:0000313" key="2">
    <source>
        <dbReference type="EMBL" id="QTD57293.1"/>
    </source>
</evidence>
<protein>
    <recommendedName>
        <fullName evidence="4">SH3b domain-containing protein</fullName>
    </recommendedName>
</protein>
<keyword evidence="1" id="KW-0472">Membrane</keyword>
<keyword evidence="1" id="KW-0812">Transmembrane</keyword>
<evidence type="ECO:0000313" key="3">
    <source>
        <dbReference type="Proteomes" id="UP000663923"/>
    </source>
</evidence>
<feature type="transmembrane region" description="Helical" evidence="1">
    <location>
        <begin position="276"/>
        <end position="294"/>
    </location>
</feature>
<dbReference type="EMBL" id="CP071794">
    <property type="protein sequence ID" value="QTD57293.1"/>
    <property type="molecule type" value="Genomic_DNA"/>
</dbReference>
<proteinExistence type="predicted"/>
<keyword evidence="1" id="KW-1133">Transmembrane helix</keyword>